<feature type="transmembrane region" description="Helical" evidence="1">
    <location>
        <begin position="45"/>
        <end position="65"/>
    </location>
</feature>
<organism evidence="2 3">
    <name type="scientific">Mesoterricola sediminis</name>
    <dbReference type="NCBI Taxonomy" id="2927980"/>
    <lineage>
        <taxon>Bacteria</taxon>
        <taxon>Pseudomonadati</taxon>
        <taxon>Acidobacteriota</taxon>
        <taxon>Holophagae</taxon>
        <taxon>Holophagales</taxon>
        <taxon>Holophagaceae</taxon>
        <taxon>Mesoterricola</taxon>
    </lineage>
</organism>
<protein>
    <submittedName>
        <fullName evidence="2">Uncharacterized protein</fullName>
    </submittedName>
</protein>
<sequence>MPERTPPAPRRAPGRVHLALMPLAALTLAVLAVGVLLKATGWTRLVLGFTLVVPLWIGAVWVGLWMRDPRRMWAVLGLLHGVAALALWGLA</sequence>
<evidence type="ECO:0000256" key="1">
    <source>
        <dbReference type="SAM" id="Phobius"/>
    </source>
</evidence>
<feature type="transmembrane region" description="Helical" evidence="1">
    <location>
        <begin position="72"/>
        <end position="90"/>
    </location>
</feature>
<dbReference type="Proteomes" id="UP001228113">
    <property type="component" value="Chromosome"/>
</dbReference>
<keyword evidence="1" id="KW-1133">Transmembrane helix</keyword>
<keyword evidence="3" id="KW-1185">Reference proteome</keyword>
<name>A0AA48KHH9_9BACT</name>
<accession>A0AA48KHH9</accession>
<dbReference type="AlphaFoldDB" id="A0AA48KHH9"/>
<feature type="transmembrane region" description="Helical" evidence="1">
    <location>
        <begin position="20"/>
        <end position="39"/>
    </location>
</feature>
<reference evidence="2" key="1">
    <citation type="journal article" date="2023" name="Int. J. Syst. Evol. Microbiol.">
        <title>Mesoterricola silvestris gen. nov., sp. nov., Mesoterricola sediminis sp. nov., Geothrix oryzae sp. nov., Geothrix edaphica sp. nov., Geothrix rubra sp. nov., and Geothrix limicola sp. nov., six novel members of Acidobacteriota isolated from soils.</title>
        <authorList>
            <person name="Itoh H."/>
            <person name="Sugisawa Y."/>
            <person name="Mise K."/>
            <person name="Xu Z."/>
            <person name="Kuniyasu M."/>
            <person name="Ushijima N."/>
            <person name="Kawano K."/>
            <person name="Kobayashi E."/>
            <person name="Shiratori Y."/>
            <person name="Masuda Y."/>
            <person name="Senoo K."/>
        </authorList>
    </citation>
    <scope>NUCLEOTIDE SEQUENCE</scope>
    <source>
        <strain evidence="2">W786</strain>
    </source>
</reference>
<dbReference type="KEGG" id="msea:METESE_33560"/>
<evidence type="ECO:0000313" key="3">
    <source>
        <dbReference type="Proteomes" id="UP001228113"/>
    </source>
</evidence>
<keyword evidence="1" id="KW-0472">Membrane</keyword>
<gene>
    <name evidence="2" type="ORF">METESE_33560</name>
</gene>
<proteinExistence type="predicted"/>
<dbReference type="RefSeq" id="WP_243329116.1">
    <property type="nucleotide sequence ID" value="NZ_AP027081.1"/>
</dbReference>
<evidence type="ECO:0000313" key="2">
    <source>
        <dbReference type="EMBL" id="BDU78398.1"/>
    </source>
</evidence>
<dbReference type="EMBL" id="AP027081">
    <property type="protein sequence ID" value="BDU78398.1"/>
    <property type="molecule type" value="Genomic_DNA"/>
</dbReference>
<keyword evidence="1" id="KW-0812">Transmembrane</keyword>